<organism evidence="1 2">
    <name type="scientific">Vibrio ishigakensis</name>
    <dbReference type="NCBI Taxonomy" id="1481914"/>
    <lineage>
        <taxon>Bacteria</taxon>
        <taxon>Pseudomonadati</taxon>
        <taxon>Pseudomonadota</taxon>
        <taxon>Gammaproteobacteria</taxon>
        <taxon>Vibrionales</taxon>
        <taxon>Vibrionaceae</taxon>
        <taxon>Vibrio</taxon>
    </lineage>
</organism>
<dbReference type="EMBL" id="BBSA01000018">
    <property type="protein sequence ID" value="GAM65263.1"/>
    <property type="molecule type" value="Genomic_DNA"/>
</dbReference>
<dbReference type="AlphaFoldDB" id="A0A0B8PQ52"/>
<protein>
    <submittedName>
        <fullName evidence="1">Uncharacterized protein</fullName>
    </submittedName>
</protein>
<evidence type="ECO:0000313" key="1">
    <source>
        <dbReference type="EMBL" id="GAM65263.1"/>
    </source>
</evidence>
<reference evidence="1 2" key="2">
    <citation type="submission" date="2015-01" db="EMBL/GenBank/DDBJ databases">
        <authorList>
            <consortium name="NBRP consortium"/>
            <person name="Sawabe T."/>
            <person name="Meirelles P."/>
            <person name="Feng G."/>
            <person name="Sayaka M."/>
            <person name="Hattori M."/>
            <person name="Ohkuma M."/>
        </authorList>
    </citation>
    <scope>NUCLEOTIDE SEQUENCE [LARGE SCALE GENOMIC DNA]</scope>
    <source>
        <strain evidence="1 2">JCM19232</strain>
    </source>
</reference>
<gene>
    <name evidence="1" type="ORF">JCM19232_4228</name>
</gene>
<dbReference type="Proteomes" id="UP000031670">
    <property type="component" value="Unassembled WGS sequence"/>
</dbReference>
<comment type="caution">
    <text evidence="1">The sequence shown here is derived from an EMBL/GenBank/DDBJ whole genome shotgun (WGS) entry which is preliminary data.</text>
</comment>
<evidence type="ECO:0000313" key="2">
    <source>
        <dbReference type="Proteomes" id="UP000031670"/>
    </source>
</evidence>
<accession>A0A0B8PQ52</accession>
<sequence length="52" mass="5628">MGGHNGGTIYQALNEFIIGKGDNWVLLSGQQKQLPSDIPADEHIGSDTLIMF</sequence>
<reference evidence="1 2" key="1">
    <citation type="submission" date="2015-01" db="EMBL/GenBank/DDBJ databases">
        <title>Vibrio sp. C5 JCM 19232 whole genome shotgun sequence.</title>
        <authorList>
            <person name="Sawabe T."/>
            <person name="Meirelles P."/>
            <person name="Feng G."/>
            <person name="Sayaka M."/>
            <person name="Hattori M."/>
            <person name="Ohkuma M."/>
        </authorList>
    </citation>
    <scope>NUCLEOTIDE SEQUENCE [LARGE SCALE GENOMIC DNA]</scope>
    <source>
        <strain evidence="1 2">JCM19232</strain>
    </source>
</reference>
<proteinExistence type="predicted"/>
<name>A0A0B8PQ52_9VIBR</name>